<gene>
    <name evidence="2" type="ORF">STAS_12356</name>
</gene>
<evidence type="ECO:0000313" key="3">
    <source>
        <dbReference type="Proteomes" id="UP000325081"/>
    </source>
</evidence>
<evidence type="ECO:0000256" key="1">
    <source>
        <dbReference type="SAM" id="MobiDB-lite"/>
    </source>
</evidence>
<keyword evidence="3" id="KW-1185">Reference proteome</keyword>
<proteinExistence type="predicted"/>
<sequence length="182" mass="20505">MPKSVGKKQSKELFPQWKSTRLSSHRNSWLLVRSIPPSLLVSNNSHHCLPLNAIFQYLAYGYQIESTLTKTLVKTKPRASQKHIKTAANESFYNINVPSANTRERLGPLLLRSSTQSAIKPRLAEKDCLRPPVGNSDTLPAGRNQKRTKGKAPLSPLSKKFTSCLFCSNFLLPNFRKRKMSV</sequence>
<comment type="caution">
    <text evidence="2">The sequence shown here is derived from an EMBL/GenBank/DDBJ whole genome shotgun (WGS) entry which is preliminary data.</text>
</comment>
<dbReference type="GO" id="GO:0016746">
    <property type="term" value="F:acyltransferase activity"/>
    <property type="evidence" value="ECO:0007669"/>
    <property type="project" value="UniProtKB-KW"/>
</dbReference>
<accession>A0A5A7PT88</accession>
<keyword evidence="2" id="KW-0808">Transferase</keyword>
<dbReference type="EMBL" id="BKCP01005072">
    <property type="protein sequence ID" value="GER36039.1"/>
    <property type="molecule type" value="Genomic_DNA"/>
</dbReference>
<keyword evidence="2" id="KW-0012">Acyltransferase</keyword>
<name>A0A5A7PT88_STRAF</name>
<dbReference type="Proteomes" id="UP000325081">
    <property type="component" value="Unassembled WGS sequence"/>
</dbReference>
<organism evidence="2 3">
    <name type="scientific">Striga asiatica</name>
    <name type="common">Asiatic witchweed</name>
    <name type="synonym">Buchnera asiatica</name>
    <dbReference type="NCBI Taxonomy" id="4170"/>
    <lineage>
        <taxon>Eukaryota</taxon>
        <taxon>Viridiplantae</taxon>
        <taxon>Streptophyta</taxon>
        <taxon>Embryophyta</taxon>
        <taxon>Tracheophyta</taxon>
        <taxon>Spermatophyta</taxon>
        <taxon>Magnoliopsida</taxon>
        <taxon>eudicotyledons</taxon>
        <taxon>Gunneridae</taxon>
        <taxon>Pentapetalae</taxon>
        <taxon>asterids</taxon>
        <taxon>lamiids</taxon>
        <taxon>Lamiales</taxon>
        <taxon>Orobanchaceae</taxon>
        <taxon>Buchnereae</taxon>
        <taxon>Striga</taxon>
    </lineage>
</organism>
<reference evidence="3" key="1">
    <citation type="journal article" date="2019" name="Curr. Biol.">
        <title>Genome Sequence of Striga asiatica Provides Insight into the Evolution of Plant Parasitism.</title>
        <authorList>
            <person name="Yoshida S."/>
            <person name="Kim S."/>
            <person name="Wafula E.K."/>
            <person name="Tanskanen J."/>
            <person name="Kim Y.M."/>
            <person name="Honaas L."/>
            <person name="Yang Z."/>
            <person name="Spallek T."/>
            <person name="Conn C.E."/>
            <person name="Ichihashi Y."/>
            <person name="Cheong K."/>
            <person name="Cui S."/>
            <person name="Der J.P."/>
            <person name="Gundlach H."/>
            <person name="Jiao Y."/>
            <person name="Hori C."/>
            <person name="Ishida J.K."/>
            <person name="Kasahara H."/>
            <person name="Kiba T."/>
            <person name="Kim M.S."/>
            <person name="Koo N."/>
            <person name="Laohavisit A."/>
            <person name="Lee Y.H."/>
            <person name="Lumba S."/>
            <person name="McCourt P."/>
            <person name="Mortimer J.C."/>
            <person name="Mutuku J.M."/>
            <person name="Nomura T."/>
            <person name="Sasaki-Sekimoto Y."/>
            <person name="Seto Y."/>
            <person name="Wang Y."/>
            <person name="Wakatake T."/>
            <person name="Sakakibara H."/>
            <person name="Demura T."/>
            <person name="Yamaguchi S."/>
            <person name="Yoneyama K."/>
            <person name="Manabe R.I."/>
            <person name="Nelson D.C."/>
            <person name="Schulman A.H."/>
            <person name="Timko M.P."/>
            <person name="dePamphilis C.W."/>
            <person name="Choi D."/>
            <person name="Shirasu K."/>
        </authorList>
    </citation>
    <scope>NUCLEOTIDE SEQUENCE [LARGE SCALE GENOMIC DNA]</scope>
    <source>
        <strain evidence="3">cv. UVA1</strain>
    </source>
</reference>
<protein>
    <submittedName>
        <fullName evidence="2">Sphingosine N-acyltransferase LAG1</fullName>
    </submittedName>
</protein>
<dbReference type="AlphaFoldDB" id="A0A5A7PT88"/>
<feature type="region of interest" description="Disordered" evidence="1">
    <location>
        <begin position="130"/>
        <end position="154"/>
    </location>
</feature>
<evidence type="ECO:0000313" key="2">
    <source>
        <dbReference type="EMBL" id="GER36039.1"/>
    </source>
</evidence>